<sequence>MFRAWRSKARRRYTDWLSFIRNEKKGTEKSWKSPKFLASSKQNKKNHRGGDENAPASATHTGGPLSFRETRARLKHDGKTYVNKKAEEVSQNYVAMQEAVREEGLNETPDGIFLSTVGGHDAKNRVHGVGDIARSLPRTHAMGEEDLLESKATTSGNGEMFEMADEKMENSNIEAKTAESSSTSKSMKSRLRALITEEVSKRRGRARHRRSSSCPTRGPPIKQSNPMILPPHPPLDVNALPQTSASEETSEHDKNVSISSLLDPPLPKISRHGHVPPNITCDSCVAILQKMNDLKQIEVGIHGQTGTASLQESKLFLKALDLLNMRKEVFLKILQDPCSSLSHRLHDRRTTKLRQGLGKSLTFPSHGSLLGEEDCRFQAATECDAVEKRNLCTDPKLLDNVSRLSPNEQKSRHGSGHCLKHFKNLRDKLKFVIKESRKERQRIVMDAVIDKIPRGRRMPKQVEQGSIQFHSSFLGRTETQCPNKASPPNFHESAERYNQLLESCCRTSGPPSPSTRSPKVLERILSLPDLRYCYSTLRNDDSQHDTLRRYGEGNQMHIPLGSESRALSEANSDENQHDSFQDANHIETITCCDASHSSLPDMNLHDTWAHGQLFAGQPTEAKTQTSTEVEKKGSPVKEMENILMHLHVDDKNKAQFDYVKDILEMSGFSRIEFLESWHSAELPLSPSVFKLVEGCLLEQPGCGENEAGDNCDHLLLFDLINDVLLEMYERSHSYWPKSLTCHSHISRTPLGYHVLEEVWANVNWLLSWSHDLDDQSLDDVVCRDLAKGNNWMNLQFDGECIGLELEELILDDLLDELIFDDLLF</sequence>
<proteinExistence type="predicted"/>
<keyword evidence="5" id="KW-1185">Reference proteome</keyword>
<dbReference type="PANTHER" id="PTHR47071">
    <property type="entry name" value="PROTEIN TRM32"/>
    <property type="match status" value="1"/>
</dbReference>
<feature type="region of interest" description="Disordered" evidence="1">
    <location>
        <begin position="25"/>
        <end position="65"/>
    </location>
</feature>
<evidence type="ECO:0000259" key="3">
    <source>
        <dbReference type="Pfam" id="PF14309"/>
    </source>
</evidence>
<dbReference type="Proteomes" id="UP000595140">
    <property type="component" value="Unassembled WGS sequence"/>
</dbReference>
<evidence type="ECO:0000313" key="5">
    <source>
        <dbReference type="Proteomes" id="UP000595140"/>
    </source>
</evidence>
<reference evidence="4 5" key="1">
    <citation type="submission" date="2018-04" db="EMBL/GenBank/DDBJ databases">
        <authorList>
            <person name="Vogel A."/>
        </authorList>
    </citation>
    <scope>NUCLEOTIDE SEQUENCE [LARGE SCALE GENOMIC DNA]</scope>
</reference>
<dbReference type="OrthoDB" id="758104at2759"/>
<dbReference type="InterPro" id="IPR022212">
    <property type="entry name" value="DUF3741"/>
</dbReference>
<dbReference type="InterPro" id="IPR025486">
    <property type="entry name" value="DUF4378"/>
</dbReference>
<feature type="domain" description="DUF3741" evidence="2">
    <location>
        <begin position="308"/>
        <end position="337"/>
    </location>
</feature>
<accession>A0A484NE47</accession>
<dbReference type="EMBL" id="OOIL02006673">
    <property type="protein sequence ID" value="VFQ99665.1"/>
    <property type="molecule type" value="Genomic_DNA"/>
</dbReference>
<feature type="compositionally biased region" description="Basic residues" evidence="1">
    <location>
        <begin position="202"/>
        <end position="211"/>
    </location>
</feature>
<name>A0A484NE47_9ASTE</name>
<dbReference type="Pfam" id="PF14309">
    <property type="entry name" value="DUF4378"/>
    <property type="match status" value="1"/>
</dbReference>
<evidence type="ECO:0000256" key="1">
    <source>
        <dbReference type="SAM" id="MobiDB-lite"/>
    </source>
</evidence>
<feature type="compositionally biased region" description="Low complexity" evidence="1">
    <location>
        <begin position="174"/>
        <end position="186"/>
    </location>
</feature>
<evidence type="ECO:0000259" key="2">
    <source>
        <dbReference type="Pfam" id="PF12552"/>
    </source>
</evidence>
<gene>
    <name evidence="4" type="ORF">CCAM_LOCUS41441</name>
</gene>
<evidence type="ECO:0008006" key="6">
    <source>
        <dbReference type="Google" id="ProtNLM"/>
    </source>
</evidence>
<organism evidence="4 5">
    <name type="scientific">Cuscuta campestris</name>
    <dbReference type="NCBI Taxonomy" id="132261"/>
    <lineage>
        <taxon>Eukaryota</taxon>
        <taxon>Viridiplantae</taxon>
        <taxon>Streptophyta</taxon>
        <taxon>Embryophyta</taxon>
        <taxon>Tracheophyta</taxon>
        <taxon>Spermatophyta</taxon>
        <taxon>Magnoliopsida</taxon>
        <taxon>eudicotyledons</taxon>
        <taxon>Gunneridae</taxon>
        <taxon>Pentapetalae</taxon>
        <taxon>asterids</taxon>
        <taxon>lamiids</taxon>
        <taxon>Solanales</taxon>
        <taxon>Convolvulaceae</taxon>
        <taxon>Cuscuteae</taxon>
        <taxon>Cuscuta</taxon>
        <taxon>Cuscuta subgen. Grammica</taxon>
        <taxon>Cuscuta sect. Cleistogrammica</taxon>
    </lineage>
</organism>
<dbReference type="PANTHER" id="PTHR47071:SF9">
    <property type="entry name" value="TRM32-LIKE PROTEIN (DUF3741)"/>
    <property type="match status" value="1"/>
</dbReference>
<feature type="region of interest" description="Disordered" evidence="1">
    <location>
        <begin position="169"/>
        <end position="258"/>
    </location>
</feature>
<protein>
    <recommendedName>
        <fullName evidence="6">DUF4378 domain-containing protein</fullName>
    </recommendedName>
</protein>
<dbReference type="AlphaFoldDB" id="A0A484NE47"/>
<feature type="domain" description="DUF4378" evidence="3">
    <location>
        <begin position="656"/>
        <end position="816"/>
    </location>
</feature>
<dbReference type="InterPro" id="IPR044257">
    <property type="entry name" value="TRM32-like"/>
</dbReference>
<dbReference type="Pfam" id="PF12552">
    <property type="entry name" value="DUF3741"/>
    <property type="match status" value="1"/>
</dbReference>
<evidence type="ECO:0000313" key="4">
    <source>
        <dbReference type="EMBL" id="VFQ99665.1"/>
    </source>
</evidence>